<organism evidence="2 3">
    <name type="scientific">Champsocephalus esox</name>
    <name type="common">pike icefish</name>
    <dbReference type="NCBI Taxonomy" id="159716"/>
    <lineage>
        <taxon>Eukaryota</taxon>
        <taxon>Metazoa</taxon>
        <taxon>Chordata</taxon>
        <taxon>Craniata</taxon>
        <taxon>Vertebrata</taxon>
        <taxon>Euteleostomi</taxon>
        <taxon>Actinopterygii</taxon>
        <taxon>Neopterygii</taxon>
        <taxon>Teleostei</taxon>
        <taxon>Neoteleostei</taxon>
        <taxon>Acanthomorphata</taxon>
        <taxon>Eupercaria</taxon>
        <taxon>Perciformes</taxon>
        <taxon>Notothenioidei</taxon>
        <taxon>Channichthyidae</taxon>
        <taxon>Champsocephalus</taxon>
    </lineage>
</organism>
<accession>A0AAN8CIK6</accession>
<sequence>MSCGSPALLSPQPTIGIVVAAVPSPVTVQRGRQLMTSPSPIGTAEGKVLPVNFQVVTQSLKQSPKHPQNISASPVGDRMARHGTRYAQILPKPSATSAITLRSPPHPAYHQQPHKNCDANPSRQLGERGEDDGHRSGSQQQQQQHNRASCLGGCEYNRCFGRVHAVPRCVLNCLSV</sequence>
<comment type="caution">
    <text evidence="2">The sequence shown here is derived from an EMBL/GenBank/DDBJ whole genome shotgun (WGS) entry which is preliminary data.</text>
</comment>
<proteinExistence type="predicted"/>
<evidence type="ECO:0000313" key="3">
    <source>
        <dbReference type="Proteomes" id="UP001335648"/>
    </source>
</evidence>
<name>A0AAN8CIK6_9TELE</name>
<dbReference type="EMBL" id="JAULUE010002051">
    <property type="protein sequence ID" value="KAK5902083.1"/>
    <property type="molecule type" value="Genomic_DNA"/>
</dbReference>
<evidence type="ECO:0000256" key="1">
    <source>
        <dbReference type="SAM" id="MobiDB-lite"/>
    </source>
</evidence>
<protein>
    <submittedName>
        <fullName evidence="2">Uncharacterized protein</fullName>
    </submittedName>
</protein>
<dbReference type="GO" id="GO:0000978">
    <property type="term" value="F:RNA polymerase II cis-regulatory region sequence-specific DNA binding"/>
    <property type="evidence" value="ECO:0007669"/>
    <property type="project" value="TreeGrafter"/>
</dbReference>
<dbReference type="Proteomes" id="UP001335648">
    <property type="component" value="Unassembled WGS sequence"/>
</dbReference>
<dbReference type="PANTHER" id="PTHR12619:SF2">
    <property type="entry name" value="DNA-BINDING PROTEIN RFX7"/>
    <property type="match status" value="1"/>
</dbReference>
<dbReference type="InterPro" id="IPR039779">
    <property type="entry name" value="RFX-like"/>
</dbReference>
<keyword evidence="3" id="KW-1185">Reference proteome</keyword>
<dbReference type="AlphaFoldDB" id="A0AAN8CIK6"/>
<feature type="region of interest" description="Disordered" evidence="1">
    <location>
        <begin position="59"/>
        <end position="144"/>
    </location>
</feature>
<dbReference type="GO" id="GO:0000981">
    <property type="term" value="F:DNA-binding transcription factor activity, RNA polymerase II-specific"/>
    <property type="evidence" value="ECO:0007669"/>
    <property type="project" value="TreeGrafter"/>
</dbReference>
<feature type="compositionally biased region" description="Basic and acidic residues" evidence="1">
    <location>
        <begin position="125"/>
        <end position="135"/>
    </location>
</feature>
<dbReference type="PANTHER" id="PTHR12619">
    <property type="entry name" value="RFX TRANSCRIPTION FACTOR FAMILY"/>
    <property type="match status" value="1"/>
</dbReference>
<feature type="compositionally biased region" description="Polar residues" evidence="1">
    <location>
        <begin position="59"/>
        <end position="72"/>
    </location>
</feature>
<evidence type="ECO:0000313" key="2">
    <source>
        <dbReference type="EMBL" id="KAK5902083.1"/>
    </source>
</evidence>
<gene>
    <name evidence="2" type="ORF">CesoFtcFv8_007375</name>
</gene>
<reference evidence="2 3" key="1">
    <citation type="journal article" date="2023" name="Mol. Biol. Evol.">
        <title>Genomics of Secondarily Temperate Adaptation in the Only Non-Antarctic Icefish.</title>
        <authorList>
            <person name="Rivera-Colon A.G."/>
            <person name="Rayamajhi N."/>
            <person name="Minhas B.F."/>
            <person name="Madrigal G."/>
            <person name="Bilyk K.T."/>
            <person name="Yoon V."/>
            <person name="Hune M."/>
            <person name="Gregory S."/>
            <person name="Cheng C.H.C."/>
            <person name="Catchen J.M."/>
        </authorList>
    </citation>
    <scope>NUCLEOTIDE SEQUENCE [LARGE SCALE GENOMIC DNA]</scope>
    <source>
        <strain evidence="2">JC2023a</strain>
    </source>
</reference>